<keyword evidence="9" id="KW-1185">Reference proteome</keyword>
<proteinExistence type="predicted"/>
<organism evidence="8 9">
    <name type="scientific">Microbacterium koreense</name>
    <dbReference type="NCBI Taxonomy" id="323761"/>
    <lineage>
        <taxon>Bacteria</taxon>
        <taxon>Bacillati</taxon>
        <taxon>Actinomycetota</taxon>
        <taxon>Actinomycetes</taxon>
        <taxon>Micrococcales</taxon>
        <taxon>Microbacteriaceae</taxon>
        <taxon>Microbacterium</taxon>
    </lineage>
</organism>
<dbReference type="PANTHER" id="PTHR34187:SF2">
    <property type="entry name" value="DUF202 DOMAIN-CONTAINING PROTEIN"/>
    <property type="match status" value="1"/>
</dbReference>
<evidence type="ECO:0000256" key="1">
    <source>
        <dbReference type="ARBA" id="ARBA00004651"/>
    </source>
</evidence>
<dbReference type="RefSeq" id="WP_378750532.1">
    <property type="nucleotide sequence ID" value="NZ_JBHSSV010000003.1"/>
</dbReference>
<reference evidence="9" key="1">
    <citation type="journal article" date="2019" name="Int. J. Syst. Evol. Microbiol.">
        <title>The Global Catalogue of Microorganisms (GCM) 10K type strain sequencing project: providing services to taxonomists for standard genome sequencing and annotation.</title>
        <authorList>
            <consortium name="The Broad Institute Genomics Platform"/>
            <consortium name="The Broad Institute Genome Sequencing Center for Infectious Disease"/>
            <person name="Wu L."/>
            <person name="Ma J."/>
        </authorList>
    </citation>
    <scope>NUCLEOTIDE SEQUENCE [LARGE SCALE GENOMIC DNA]</scope>
    <source>
        <strain evidence="9">CCUG 50754</strain>
    </source>
</reference>
<keyword evidence="5 6" id="KW-0472">Membrane</keyword>
<evidence type="ECO:0000256" key="4">
    <source>
        <dbReference type="ARBA" id="ARBA00022989"/>
    </source>
</evidence>
<feature type="transmembrane region" description="Helical" evidence="6">
    <location>
        <begin position="94"/>
        <end position="120"/>
    </location>
</feature>
<keyword evidence="3 6" id="KW-0812">Transmembrane</keyword>
<protein>
    <submittedName>
        <fullName evidence="8">YidH family protein</fullName>
    </submittedName>
</protein>
<sequence length="121" mass="12924">MSGDRRFPASVYSRGTEPDARFTLANERTFLAWIRTALAFLAGGVALEVLGLDLHPGFRVAASLLLVAVGMLIPLIAWIGWMRTERALRENRPLPASLMGITLGVAVTAAGVLVILAIVLA</sequence>
<evidence type="ECO:0000256" key="2">
    <source>
        <dbReference type="ARBA" id="ARBA00022475"/>
    </source>
</evidence>
<dbReference type="Proteomes" id="UP001597042">
    <property type="component" value="Unassembled WGS sequence"/>
</dbReference>
<evidence type="ECO:0000256" key="5">
    <source>
        <dbReference type="ARBA" id="ARBA00023136"/>
    </source>
</evidence>
<evidence type="ECO:0000313" key="8">
    <source>
        <dbReference type="EMBL" id="MFD0780513.1"/>
    </source>
</evidence>
<gene>
    <name evidence="8" type="ORF">ACFQZV_04270</name>
</gene>
<dbReference type="EMBL" id="JBHTIM010000001">
    <property type="protein sequence ID" value="MFD0780513.1"/>
    <property type="molecule type" value="Genomic_DNA"/>
</dbReference>
<dbReference type="InterPro" id="IPR003807">
    <property type="entry name" value="DUF202"/>
</dbReference>
<comment type="caution">
    <text evidence="8">The sequence shown here is derived from an EMBL/GenBank/DDBJ whole genome shotgun (WGS) entry which is preliminary data.</text>
</comment>
<evidence type="ECO:0000256" key="3">
    <source>
        <dbReference type="ARBA" id="ARBA00022692"/>
    </source>
</evidence>
<evidence type="ECO:0000256" key="6">
    <source>
        <dbReference type="SAM" id="Phobius"/>
    </source>
</evidence>
<evidence type="ECO:0000313" key="9">
    <source>
        <dbReference type="Proteomes" id="UP001597042"/>
    </source>
</evidence>
<comment type="subcellular location">
    <subcellularLocation>
        <location evidence="1">Cell membrane</location>
        <topology evidence="1">Multi-pass membrane protein</topology>
    </subcellularLocation>
</comment>
<accession>A0ABW2ZPF2</accession>
<feature type="transmembrane region" description="Helical" evidence="6">
    <location>
        <begin position="30"/>
        <end position="52"/>
    </location>
</feature>
<dbReference type="PANTHER" id="PTHR34187">
    <property type="entry name" value="FGR18P"/>
    <property type="match status" value="1"/>
</dbReference>
<dbReference type="InterPro" id="IPR052053">
    <property type="entry name" value="IM_YidH-like"/>
</dbReference>
<evidence type="ECO:0000259" key="7">
    <source>
        <dbReference type="Pfam" id="PF02656"/>
    </source>
</evidence>
<keyword evidence="2" id="KW-1003">Cell membrane</keyword>
<feature type="transmembrane region" description="Helical" evidence="6">
    <location>
        <begin position="58"/>
        <end position="82"/>
    </location>
</feature>
<dbReference type="Pfam" id="PF02656">
    <property type="entry name" value="DUF202"/>
    <property type="match status" value="1"/>
</dbReference>
<feature type="domain" description="DUF202" evidence="7">
    <location>
        <begin position="21"/>
        <end position="87"/>
    </location>
</feature>
<keyword evidence="4 6" id="KW-1133">Transmembrane helix</keyword>
<name>A0ABW2ZPF2_9MICO</name>